<evidence type="ECO:0000256" key="2">
    <source>
        <dbReference type="ARBA" id="ARBA00022448"/>
    </source>
</evidence>
<dbReference type="SUPFAM" id="SSF159468">
    <property type="entry name" value="AtpF-like"/>
    <property type="match status" value="1"/>
</dbReference>
<evidence type="ECO:0008006" key="6">
    <source>
        <dbReference type="Google" id="ProtNLM"/>
    </source>
</evidence>
<comment type="caution">
    <text evidence="4">The sequence shown here is derived from an EMBL/GenBank/DDBJ whole genome shotgun (WGS) entry which is preliminary data.</text>
</comment>
<reference evidence="5" key="1">
    <citation type="submission" date="2016-01" db="EMBL/GenBank/DDBJ databases">
        <authorList>
            <person name="Mitreva M."/>
            <person name="Pepin K.H."/>
            <person name="Mihindukulasuriya K.A."/>
            <person name="Fulton R."/>
            <person name="Fronick C."/>
            <person name="O'Laughlin M."/>
            <person name="Miner T."/>
            <person name="Herter B."/>
            <person name="Rosa B.A."/>
            <person name="Cordes M."/>
            <person name="Tomlinson C."/>
            <person name="Wollam A."/>
            <person name="Palsikar V.B."/>
            <person name="Mardis E.R."/>
            <person name="Wilson R.K."/>
        </authorList>
    </citation>
    <scope>NUCLEOTIDE SEQUENCE [LARGE SCALE GENOMIC DNA]</scope>
    <source>
        <strain evidence="5">DNF00729</strain>
    </source>
</reference>
<dbReference type="Pfam" id="PF01990">
    <property type="entry name" value="ATP-synt_F"/>
    <property type="match status" value="1"/>
</dbReference>
<dbReference type="EMBL" id="LSDG01000005">
    <property type="protein sequence ID" value="KXB68195.1"/>
    <property type="molecule type" value="Genomic_DNA"/>
</dbReference>
<keyword evidence="5" id="KW-1185">Reference proteome</keyword>
<proteinExistence type="inferred from homology"/>
<dbReference type="OrthoDB" id="46791at2"/>
<dbReference type="InterPro" id="IPR036906">
    <property type="entry name" value="ATPase_V1_fsu_sf"/>
</dbReference>
<dbReference type="GO" id="GO:0046961">
    <property type="term" value="F:proton-transporting ATPase activity, rotational mechanism"/>
    <property type="evidence" value="ECO:0007669"/>
    <property type="project" value="InterPro"/>
</dbReference>
<name>A0A134AKI6_9FIRM</name>
<keyword evidence="3" id="KW-0406">Ion transport</keyword>
<evidence type="ECO:0000256" key="3">
    <source>
        <dbReference type="ARBA" id="ARBA00023065"/>
    </source>
</evidence>
<dbReference type="InterPro" id="IPR008218">
    <property type="entry name" value="ATPase_V1-cplx_f_g_su"/>
</dbReference>
<sequence>MISRVISRDDELLVALRMSGFEGVWCAEASDLHEAFQKALEDKNIGMIILNEKDFRELEEEVLAVKEKKRSPFICTLPGRDGYSEDDFILKYVREAIGVKLD</sequence>
<evidence type="ECO:0000313" key="5">
    <source>
        <dbReference type="Proteomes" id="UP000070442"/>
    </source>
</evidence>
<comment type="similarity">
    <text evidence="1">Belongs to the V-ATPase F subunit family.</text>
</comment>
<gene>
    <name evidence="4" type="ORF">HMPREF1863_00216</name>
</gene>
<dbReference type="Proteomes" id="UP000070442">
    <property type="component" value="Unassembled WGS sequence"/>
</dbReference>
<accession>A0A134AKI6</accession>
<dbReference type="PATRIC" id="fig|755172.3.peg.209"/>
<dbReference type="RefSeq" id="WP_068366422.1">
    <property type="nucleotide sequence ID" value="NZ_CAIJCT010000016.1"/>
</dbReference>
<dbReference type="STRING" id="755172.HMPREF1863_00216"/>
<evidence type="ECO:0000313" key="4">
    <source>
        <dbReference type="EMBL" id="KXB68195.1"/>
    </source>
</evidence>
<dbReference type="Gene3D" id="3.40.50.10580">
    <property type="entry name" value="ATPase, V1 complex, subunit F"/>
    <property type="match status" value="1"/>
</dbReference>
<keyword evidence="2" id="KW-0813">Transport</keyword>
<evidence type="ECO:0000256" key="1">
    <source>
        <dbReference type="ARBA" id="ARBA00010148"/>
    </source>
</evidence>
<protein>
    <recommendedName>
        <fullName evidence="6">ATP synthase, subunit F</fullName>
    </recommendedName>
</protein>
<organism evidence="4 5">
    <name type="scientific">Aedoeadaptatus coxii</name>
    <dbReference type="NCBI Taxonomy" id="755172"/>
    <lineage>
        <taxon>Bacteria</taxon>
        <taxon>Bacillati</taxon>
        <taxon>Bacillota</taxon>
        <taxon>Tissierellia</taxon>
        <taxon>Tissierellales</taxon>
        <taxon>Peptoniphilaceae</taxon>
        <taxon>Aedoeadaptatus</taxon>
    </lineage>
</organism>
<dbReference type="AlphaFoldDB" id="A0A134AKI6"/>